<dbReference type="Proteomes" id="UP001500466">
    <property type="component" value="Unassembled WGS sequence"/>
</dbReference>
<dbReference type="InterPro" id="IPR038764">
    <property type="entry name" value="GNAT_N_AcTrfase_prd"/>
</dbReference>
<organism evidence="2 3">
    <name type="scientific">Yinghuangia aomiensis</name>
    <dbReference type="NCBI Taxonomy" id="676205"/>
    <lineage>
        <taxon>Bacteria</taxon>
        <taxon>Bacillati</taxon>
        <taxon>Actinomycetota</taxon>
        <taxon>Actinomycetes</taxon>
        <taxon>Kitasatosporales</taxon>
        <taxon>Streptomycetaceae</taxon>
        <taxon>Yinghuangia</taxon>
    </lineage>
</organism>
<dbReference type="EMBL" id="BAABHS010000020">
    <property type="protein sequence ID" value="GAA4978471.1"/>
    <property type="molecule type" value="Genomic_DNA"/>
</dbReference>
<gene>
    <name evidence="2" type="ORF">GCM10023205_53160</name>
</gene>
<protein>
    <recommendedName>
        <fullName evidence="1">N-acetyltransferase domain-containing protein</fullName>
    </recommendedName>
</protein>
<proteinExistence type="predicted"/>
<sequence length="270" mass="29445">MESTSLMQPPDLIIRELHTLDEFADMYVLFNRVWQPEPGEEPVVVAQLHALAHTENYVVGAYLGNAMVGASVAFFGAPIGEVLHSHVTATIVDGGVGFALKQHQRTWAVERGLSRITWTYDPLIRRNTYFNMVKLGARPEGYRVNFYGNVDDAVNQHDETDRLLMNWCLTGPKASAAALGVPILRTAPGDAQVAIAAVGDLPLVRPTDAATVLVDIPDDIAALRVRNPSAAREWRHAVRDVLGGLLADGATITGFDPMAGFIVQRHTTRS</sequence>
<dbReference type="InterPro" id="IPR016181">
    <property type="entry name" value="Acyl_CoA_acyltransferase"/>
</dbReference>
<name>A0ABP9HUC8_9ACTN</name>
<dbReference type="PROSITE" id="PS51186">
    <property type="entry name" value="GNAT"/>
    <property type="match status" value="1"/>
</dbReference>
<keyword evidence="3" id="KW-1185">Reference proteome</keyword>
<evidence type="ECO:0000259" key="1">
    <source>
        <dbReference type="PROSITE" id="PS51186"/>
    </source>
</evidence>
<evidence type="ECO:0000313" key="2">
    <source>
        <dbReference type="EMBL" id="GAA4978471.1"/>
    </source>
</evidence>
<dbReference type="PANTHER" id="PTHR41700">
    <property type="entry name" value="GCN5-RELATED N-ACETYLTRANSFERASE"/>
    <property type="match status" value="1"/>
</dbReference>
<comment type="caution">
    <text evidence="2">The sequence shown here is derived from an EMBL/GenBank/DDBJ whole genome shotgun (WGS) entry which is preliminary data.</text>
</comment>
<feature type="domain" description="N-acetyltransferase" evidence="1">
    <location>
        <begin position="12"/>
        <end position="160"/>
    </location>
</feature>
<dbReference type="PANTHER" id="PTHR41700:SF1">
    <property type="entry name" value="N-ACETYLTRANSFERASE DOMAIN-CONTAINING PROTEIN"/>
    <property type="match status" value="1"/>
</dbReference>
<dbReference type="InterPro" id="IPR000182">
    <property type="entry name" value="GNAT_dom"/>
</dbReference>
<reference evidence="3" key="1">
    <citation type="journal article" date="2019" name="Int. J. Syst. Evol. Microbiol.">
        <title>The Global Catalogue of Microorganisms (GCM) 10K type strain sequencing project: providing services to taxonomists for standard genome sequencing and annotation.</title>
        <authorList>
            <consortium name="The Broad Institute Genomics Platform"/>
            <consortium name="The Broad Institute Genome Sequencing Center for Infectious Disease"/>
            <person name="Wu L."/>
            <person name="Ma J."/>
        </authorList>
    </citation>
    <scope>NUCLEOTIDE SEQUENCE [LARGE SCALE GENOMIC DNA]</scope>
    <source>
        <strain evidence="3">JCM 17986</strain>
    </source>
</reference>
<evidence type="ECO:0000313" key="3">
    <source>
        <dbReference type="Proteomes" id="UP001500466"/>
    </source>
</evidence>
<accession>A0ABP9HUC8</accession>
<dbReference type="SUPFAM" id="SSF55729">
    <property type="entry name" value="Acyl-CoA N-acyltransferases (Nat)"/>
    <property type="match status" value="1"/>
</dbReference>